<sequence>MLAKLSKVARTYRTNALWHSGEDLWKRRSRRSSPFFNPPSISSHAFHHDFEPFAFAAALSLSHVLTAAVEVKESVEALNRQPDQEWEATDEQDPAFPEQEQKTTFRQQQVEELVQSYILLHQALTSASTYIDSKTLEEALSQPASELWEELGLRQSDGEAASLMDMPVPHQVDASRTGELAVILSETADRLLAFPPEQLLDKEQPQFKTITKYRFRQWEAGQVHTYFSIPLNGILINQYL</sequence>
<evidence type="ECO:0000313" key="1">
    <source>
        <dbReference type="EMBL" id="MFD1225003.1"/>
    </source>
</evidence>
<proteinExistence type="predicted"/>
<keyword evidence="2" id="KW-1185">Reference proteome</keyword>
<gene>
    <name evidence="1" type="ORF">ACFQ4B_33410</name>
</gene>
<name>A0ABW3UVS5_9BACL</name>
<dbReference type="Proteomes" id="UP001597180">
    <property type="component" value="Unassembled WGS sequence"/>
</dbReference>
<evidence type="ECO:0000313" key="2">
    <source>
        <dbReference type="Proteomes" id="UP001597180"/>
    </source>
</evidence>
<organism evidence="1 2">
    <name type="scientific">Paenibacillus vulneris</name>
    <dbReference type="NCBI Taxonomy" id="1133364"/>
    <lineage>
        <taxon>Bacteria</taxon>
        <taxon>Bacillati</taxon>
        <taxon>Bacillota</taxon>
        <taxon>Bacilli</taxon>
        <taxon>Bacillales</taxon>
        <taxon>Paenibacillaceae</taxon>
        <taxon>Paenibacillus</taxon>
    </lineage>
</organism>
<protein>
    <submittedName>
        <fullName evidence="1">Uncharacterized protein</fullName>
    </submittedName>
</protein>
<dbReference type="EMBL" id="JBHTLU010000054">
    <property type="protein sequence ID" value="MFD1225003.1"/>
    <property type="molecule type" value="Genomic_DNA"/>
</dbReference>
<comment type="caution">
    <text evidence="1">The sequence shown here is derived from an EMBL/GenBank/DDBJ whole genome shotgun (WGS) entry which is preliminary data.</text>
</comment>
<accession>A0ABW3UVS5</accession>
<dbReference type="RefSeq" id="WP_345593937.1">
    <property type="nucleotide sequence ID" value="NZ_BAABJG010000051.1"/>
</dbReference>
<reference evidence="2" key="1">
    <citation type="journal article" date="2019" name="Int. J. Syst. Evol. Microbiol.">
        <title>The Global Catalogue of Microorganisms (GCM) 10K type strain sequencing project: providing services to taxonomists for standard genome sequencing and annotation.</title>
        <authorList>
            <consortium name="The Broad Institute Genomics Platform"/>
            <consortium name="The Broad Institute Genome Sequencing Center for Infectious Disease"/>
            <person name="Wu L."/>
            <person name="Ma J."/>
        </authorList>
    </citation>
    <scope>NUCLEOTIDE SEQUENCE [LARGE SCALE GENOMIC DNA]</scope>
    <source>
        <strain evidence="2">CCUG 53270</strain>
    </source>
</reference>